<accession>A0ABN9AX03</accession>
<feature type="non-terminal residue" evidence="1">
    <location>
        <position position="105"/>
    </location>
</feature>
<name>A0ABN9AX03_9NEOB</name>
<proteinExistence type="predicted"/>
<evidence type="ECO:0000313" key="1">
    <source>
        <dbReference type="EMBL" id="CAI9539827.1"/>
    </source>
</evidence>
<gene>
    <name evidence="1" type="ORF">SPARVUS_LOCUS1645906</name>
</gene>
<organism evidence="1 2">
    <name type="scientific">Staurois parvus</name>
    <dbReference type="NCBI Taxonomy" id="386267"/>
    <lineage>
        <taxon>Eukaryota</taxon>
        <taxon>Metazoa</taxon>
        <taxon>Chordata</taxon>
        <taxon>Craniata</taxon>
        <taxon>Vertebrata</taxon>
        <taxon>Euteleostomi</taxon>
        <taxon>Amphibia</taxon>
        <taxon>Batrachia</taxon>
        <taxon>Anura</taxon>
        <taxon>Neobatrachia</taxon>
        <taxon>Ranoidea</taxon>
        <taxon>Ranidae</taxon>
        <taxon>Staurois</taxon>
    </lineage>
</organism>
<sequence length="105" mass="12229">KVKTFFLFFFGVREGFNTSQFVFCHLCPIAEISLHFLSHSQTGIERKSRQIKGISWGPPGHQNECPHWKIFPLLLFWGQPHSWDFLLLSLSIIMVNRTNRGKISL</sequence>
<feature type="non-terminal residue" evidence="1">
    <location>
        <position position="1"/>
    </location>
</feature>
<comment type="caution">
    <text evidence="1">The sequence shown here is derived from an EMBL/GenBank/DDBJ whole genome shotgun (WGS) entry which is preliminary data.</text>
</comment>
<reference evidence="1" key="1">
    <citation type="submission" date="2023-05" db="EMBL/GenBank/DDBJ databases">
        <authorList>
            <person name="Stuckert A."/>
        </authorList>
    </citation>
    <scope>NUCLEOTIDE SEQUENCE</scope>
</reference>
<dbReference type="EMBL" id="CATNWA010001323">
    <property type="protein sequence ID" value="CAI9539827.1"/>
    <property type="molecule type" value="Genomic_DNA"/>
</dbReference>
<dbReference type="Proteomes" id="UP001162483">
    <property type="component" value="Unassembled WGS sequence"/>
</dbReference>
<evidence type="ECO:0000313" key="2">
    <source>
        <dbReference type="Proteomes" id="UP001162483"/>
    </source>
</evidence>
<keyword evidence="2" id="KW-1185">Reference proteome</keyword>
<protein>
    <submittedName>
        <fullName evidence="1">Uncharacterized protein</fullName>
    </submittedName>
</protein>